<dbReference type="EMBL" id="FO818640">
    <property type="protein sequence ID" value="CDM93496.1"/>
    <property type="molecule type" value="Genomic_DNA"/>
</dbReference>
<keyword evidence="3" id="KW-1185">Reference proteome</keyword>
<evidence type="ECO:0000313" key="3">
    <source>
        <dbReference type="Proteomes" id="UP000032946"/>
    </source>
</evidence>
<dbReference type="RefSeq" id="WP_006621190.1">
    <property type="nucleotide sequence ID" value="NZ_FO818640.1"/>
</dbReference>
<dbReference type="InterPro" id="IPR022009">
    <property type="entry name" value="Resctriction_endonuc_II_NotI"/>
</dbReference>
<feature type="domain" description="Restriction endonuclease type II NotI" evidence="1">
    <location>
        <begin position="51"/>
        <end position="210"/>
    </location>
</feature>
<dbReference type="Pfam" id="PF12183">
    <property type="entry name" value="NotI"/>
    <property type="match status" value="1"/>
</dbReference>
<evidence type="ECO:0000259" key="1">
    <source>
        <dbReference type="Pfam" id="PF12183"/>
    </source>
</evidence>
<proteinExistence type="predicted"/>
<sequence length="284" mass="32322">MSKIIEIFGYSRNQPEHIDLASLIQGQHCPYLKRRCIKVRKSQPDISIGTCSVVYGKNSIPVIICPHRLLERKQIFIDCLHLLTNHEPGNELHVVSEISIPGGNVDYFLVSALNNKVKDFVGIELQTLDTTGTVWPERQRLLEELGVPTEDNQSQSKKTFGMNWKMTAKTILIQLHHKIETFEHINKKLVLVIQDCFLDYIQREFSFSHVSHQAQLGDSMHIHAYQMTEQPDHSFRLALGCRLSTDVEGIARCLGLQAEANIELEQIVKALESKLSVNTLFTPI</sequence>
<reference evidence="2 3" key="1">
    <citation type="submission" date="2014-02" db="EMBL/GenBank/DDBJ databases">
        <authorList>
            <person name="Genoscope - CEA"/>
        </authorList>
    </citation>
    <scope>NUCLEOTIDE SEQUENCE [LARGE SCALE GENOMIC DNA]</scope>
    <source>
        <strain evidence="2 3">PCC 8005</strain>
    </source>
</reference>
<name>A0A9P1KBS8_9CYAN</name>
<dbReference type="AlphaFoldDB" id="A0A9P1KBS8"/>
<accession>A0A9P1KBS8</accession>
<protein>
    <recommendedName>
        <fullName evidence="1">Restriction endonuclease type II NotI domain-containing protein</fullName>
    </recommendedName>
</protein>
<gene>
    <name evidence="2" type="ORF">ARTHRO_11169</name>
</gene>
<organism evidence="2 3">
    <name type="scientific">Limnospira indica PCC 8005</name>
    <dbReference type="NCBI Taxonomy" id="376219"/>
    <lineage>
        <taxon>Bacteria</taxon>
        <taxon>Bacillati</taxon>
        <taxon>Cyanobacteriota</taxon>
        <taxon>Cyanophyceae</taxon>
        <taxon>Oscillatoriophycideae</taxon>
        <taxon>Oscillatoriales</taxon>
        <taxon>Sirenicapillariaceae</taxon>
        <taxon>Limnospira</taxon>
    </lineage>
</organism>
<dbReference type="Proteomes" id="UP000032946">
    <property type="component" value="Chromosome"/>
</dbReference>
<evidence type="ECO:0000313" key="2">
    <source>
        <dbReference type="EMBL" id="CDM93496.1"/>
    </source>
</evidence>